<sequence>MLIKQKILKISEEESLFVNSSELRLKYEFQLIQNKPIIEPLINDGNYEFEYIDGEIKEKNNINIPINNNIINNYLFPREIGQISKKGYSFKNNNKWIFYNKKYFKMNENRKYEEFIEEINFNKK</sequence>
<proteinExistence type="predicted"/>
<accession>A0A1I8BJ78</accession>
<organism evidence="1 2">
    <name type="scientific">Meloidogyne hapla</name>
    <name type="common">Root-knot nematode worm</name>
    <dbReference type="NCBI Taxonomy" id="6305"/>
    <lineage>
        <taxon>Eukaryota</taxon>
        <taxon>Metazoa</taxon>
        <taxon>Ecdysozoa</taxon>
        <taxon>Nematoda</taxon>
        <taxon>Chromadorea</taxon>
        <taxon>Rhabditida</taxon>
        <taxon>Tylenchina</taxon>
        <taxon>Tylenchomorpha</taxon>
        <taxon>Tylenchoidea</taxon>
        <taxon>Meloidogynidae</taxon>
        <taxon>Meloidogyninae</taxon>
        <taxon>Meloidogyne</taxon>
    </lineage>
</organism>
<dbReference type="Proteomes" id="UP000095281">
    <property type="component" value="Unplaced"/>
</dbReference>
<protein>
    <submittedName>
        <fullName evidence="2">Uncharacterized protein</fullName>
    </submittedName>
</protein>
<dbReference type="WBParaSite" id="MhA1_Contig2686.frz3.gene1">
    <property type="protein sequence ID" value="MhA1_Contig2686.frz3.gene1"/>
    <property type="gene ID" value="MhA1_Contig2686.frz3.gene1"/>
</dbReference>
<evidence type="ECO:0000313" key="1">
    <source>
        <dbReference type="Proteomes" id="UP000095281"/>
    </source>
</evidence>
<name>A0A1I8BJ78_MELHA</name>
<reference evidence="2" key="1">
    <citation type="submission" date="2016-11" db="UniProtKB">
        <authorList>
            <consortium name="WormBaseParasite"/>
        </authorList>
    </citation>
    <scope>IDENTIFICATION</scope>
</reference>
<evidence type="ECO:0000313" key="2">
    <source>
        <dbReference type="WBParaSite" id="MhA1_Contig2686.frz3.gene1"/>
    </source>
</evidence>
<keyword evidence="1" id="KW-1185">Reference proteome</keyword>
<dbReference type="AlphaFoldDB" id="A0A1I8BJ78"/>